<keyword evidence="5" id="KW-0378">Hydrolase</keyword>
<dbReference type="PANTHER" id="PTHR37984:SF5">
    <property type="entry name" value="PROTEIN NYNRIN-LIKE"/>
    <property type="match status" value="1"/>
</dbReference>
<dbReference type="CDD" id="cd09274">
    <property type="entry name" value="RNase_HI_RT_Ty3"/>
    <property type="match status" value="1"/>
</dbReference>
<dbReference type="InterPro" id="IPR041373">
    <property type="entry name" value="RT_RNaseH"/>
</dbReference>
<dbReference type="GO" id="GO:0004519">
    <property type="term" value="F:endonuclease activity"/>
    <property type="evidence" value="ECO:0007669"/>
    <property type="project" value="UniProtKB-KW"/>
</dbReference>
<dbReference type="GO" id="GO:0016787">
    <property type="term" value="F:hydrolase activity"/>
    <property type="evidence" value="ECO:0007669"/>
    <property type="project" value="UniProtKB-KW"/>
</dbReference>
<protein>
    <recommendedName>
        <fullName evidence="7">Reverse transcriptase RNase H-like domain-containing protein</fullName>
    </recommendedName>
</protein>
<name>A0A9Q3H034_9BASI</name>
<dbReference type="AlphaFoldDB" id="A0A9Q3H034"/>
<evidence type="ECO:0000313" key="9">
    <source>
        <dbReference type="Proteomes" id="UP000765509"/>
    </source>
</evidence>
<evidence type="ECO:0000256" key="4">
    <source>
        <dbReference type="ARBA" id="ARBA00022759"/>
    </source>
</evidence>
<dbReference type="PANTHER" id="PTHR37984">
    <property type="entry name" value="PROTEIN CBG26694"/>
    <property type="match status" value="1"/>
</dbReference>
<evidence type="ECO:0000256" key="1">
    <source>
        <dbReference type="ARBA" id="ARBA00022679"/>
    </source>
</evidence>
<proteinExistence type="predicted"/>
<keyword evidence="2" id="KW-0548">Nucleotidyltransferase</keyword>
<dbReference type="Proteomes" id="UP000765509">
    <property type="component" value="Unassembled WGS sequence"/>
</dbReference>
<dbReference type="EMBL" id="AVOT02008576">
    <property type="protein sequence ID" value="MBW0486281.1"/>
    <property type="molecule type" value="Genomic_DNA"/>
</dbReference>
<feature type="domain" description="Reverse transcriptase RNase H-like" evidence="7">
    <location>
        <begin position="96"/>
        <end position="189"/>
    </location>
</feature>
<dbReference type="SUPFAM" id="SSF56672">
    <property type="entry name" value="DNA/RNA polymerases"/>
    <property type="match status" value="1"/>
</dbReference>
<gene>
    <name evidence="8" type="ORF">O181_025996</name>
</gene>
<organism evidence="8 9">
    <name type="scientific">Austropuccinia psidii MF-1</name>
    <dbReference type="NCBI Taxonomy" id="1389203"/>
    <lineage>
        <taxon>Eukaryota</taxon>
        <taxon>Fungi</taxon>
        <taxon>Dikarya</taxon>
        <taxon>Basidiomycota</taxon>
        <taxon>Pucciniomycotina</taxon>
        <taxon>Pucciniomycetes</taxon>
        <taxon>Pucciniales</taxon>
        <taxon>Sphaerophragmiaceae</taxon>
        <taxon>Austropuccinia</taxon>
    </lineage>
</organism>
<evidence type="ECO:0000313" key="8">
    <source>
        <dbReference type="EMBL" id="MBW0486281.1"/>
    </source>
</evidence>
<evidence type="ECO:0000256" key="6">
    <source>
        <dbReference type="ARBA" id="ARBA00022918"/>
    </source>
</evidence>
<keyword evidence="9" id="KW-1185">Reference proteome</keyword>
<evidence type="ECO:0000256" key="5">
    <source>
        <dbReference type="ARBA" id="ARBA00022801"/>
    </source>
</evidence>
<dbReference type="InterPro" id="IPR050951">
    <property type="entry name" value="Retrovirus_Pol_polyprotein"/>
</dbReference>
<keyword evidence="1" id="KW-0808">Transferase</keyword>
<dbReference type="OrthoDB" id="3268967at2759"/>
<reference evidence="8" key="1">
    <citation type="submission" date="2021-03" db="EMBL/GenBank/DDBJ databases">
        <title>Draft genome sequence of rust myrtle Austropuccinia psidii MF-1, a brazilian biotype.</title>
        <authorList>
            <person name="Quecine M.C."/>
            <person name="Pachon D.M.R."/>
            <person name="Bonatelli M.L."/>
            <person name="Correr F.H."/>
            <person name="Franceschini L.M."/>
            <person name="Leite T.F."/>
            <person name="Margarido G.R.A."/>
            <person name="Almeida C.A."/>
            <person name="Ferrarezi J.A."/>
            <person name="Labate C.A."/>
        </authorList>
    </citation>
    <scope>NUCLEOTIDE SEQUENCE</scope>
    <source>
        <strain evidence="8">MF-1</strain>
    </source>
</reference>
<sequence>MGYVVTGEGLRMDSSKVQKISIGLSQRTSRHFNLSLAFSTSIVVSLKIIPKNSLLSLLSLKEILPSSSMRKLLVSSKYSKKLSSLLLSYPISILLPITVATDASNYSLVAILSQVNHSTKHPIAFESGKLLPAMLNYEIHDKDLLGIVWALKHWRAFLLSLYDSFAVLTDHSSLQYFMSSKVLTCRQAR</sequence>
<comment type="caution">
    <text evidence="8">The sequence shown here is derived from an EMBL/GenBank/DDBJ whole genome shotgun (WGS) entry which is preliminary data.</text>
</comment>
<evidence type="ECO:0000259" key="7">
    <source>
        <dbReference type="Pfam" id="PF17917"/>
    </source>
</evidence>
<evidence type="ECO:0000256" key="3">
    <source>
        <dbReference type="ARBA" id="ARBA00022722"/>
    </source>
</evidence>
<dbReference type="Pfam" id="PF17917">
    <property type="entry name" value="RT_RNaseH"/>
    <property type="match status" value="1"/>
</dbReference>
<accession>A0A9Q3H034</accession>
<keyword evidence="6" id="KW-0695">RNA-directed DNA polymerase</keyword>
<evidence type="ECO:0000256" key="2">
    <source>
        <dbReference type="ARBA" id="ARBA00022695"/>
    </source>
</evidence>
<dbReference type="InterPro" id="IPR043502">
    <property type="entry name" value="DNA/RNA_pol_sf"/>
</dbReference>
<keyword evidence="4" id="KW-0255">Endonuclease</keyword>
<dbReference type="GO" id="GO:0003964">
    <property type="term" value="F:RNA-directed DNA polymerase activity"/>
    <property type="evidence" value="ECO:0007669"/>
    <property type="project" value="UniProtKB-KW"/>
</dbReference>
<keyword evidence="3" id="KW-0540">Nuclease</keyword>